<keyword evidence="3" id="KW-1185">Reference proteome</keyword>
<feature type="region of interest" description="Disordered" evidence="1">
    <location>
        <begin position="1"/>
        <end position="22"/>
    </location>
</feature>
<accession>A0AAV5DB39</accession>
<proteinExistence type="predicted"/>
<name>A0AAV5DB39_ELECO</name>
<protein>
    <submittedName>
        <fullName evidence="2">Uncharacterized protein</fullName>
    </submittedName>
</protein>
<evidence type="ECO:0000313" key="3">
    <source>
        <dbReference type="Proteomes" id="UP001054889"/>
    </source>
</evidence>
<dbReference type="EMBL" id="BQKI01000014">
    <property type="protein sequence ID" value="GJN07403.1"/>
    <property type="molecule type" value="Genomic_DNA"/>
</dbReference>
<gene>
    <name evidence="2" type="primary">ga25232</name>
    <name evidence="2" type="ORF">PR202_ga25232</name>
</gene>
<evidence type="ECO:0000256" key="1">
    <source>
        <dbReference type="SAM" id="MobiDB-lite"/>
    </source>
</evidence>
<dbReference type="AlphaFoldDB" id="A0AAV5DB39"/>
<dbReference type="Proteomes" id="UP001054889">
    <property type="component" value="Unassembled WGS sequence"/>
</dbReference>
<feature type="compositionally biased region" description="Pro residues" evidence="1">
    <location>
        <begin position="11"/>
        <end position="21"/>
    </location>
</feature>
<sequence>MNGGTDASSAPPSPAPRPAPRPVVRRELRISAAAVCEQPRGVLDCREGECGRGSELQQRSRVVWKLSGVVSQ</sequence>
<comment type="caution">
    <text evidence="2">The sequence shown here is derived from an EMBL/GenBank/DDBJ whole genome shotgun (WGS) entry which is preliminary data.</text>
</comment>
<organism evidence="2 3">
    <name type="scientific">Eleusine coracana subsp. coracana</name>
    <dbReference type="NCBI Taxonomy" id="191504"/>
    <lineage>
        <taxon>Eukaryota</taxon>
        <taxon>Viridiplantae</taxon>
        <taxon>Streptophyta</taxon>
        <taxon>Embryophyta</taxon>
        <taxon>Tracheophyta</taxon>
        <taxon>Spermatophyta</taxon>
        <taxon>Magnoliopsida</taxon>
        <taxon>Liliopsida</taxon>
        <taxon>Poales</taxon>
        <taxon>Poaceae</taxon>
        <taxon>PACMAD clade</taxon>
        <taxon>Chloridoideae</taxon>
        <taxon>Cynodonteae</taxon>
        <taxon>Eleusininae</taxon>
        <taxon>Eleusine</taxon>
    </lineage>
</organism>
<evidence type="ECO:0000313" key="2">
    <source>
        <dbReference type="EMBL" id="GJN07403.1"/>
    </source>
</evidence>
<reference evidence="2" key="1">
    <citation type="journal article" date="2018" name="DNA Res.">
        <title>Multiple hybrid de novo genome assembly of finger millet, an orphan allotetraploid crop.</title>
        <authorList>
            <person name="Hatakeyama M."/>
            <person name="Aluri S."/>
            <person name="Balachadran M.T."/>
            <person name="Sivarajan S.R."/>
            <person name="Patrignani A."/>
            <person name="Gruter S."/>
            <person name="Poveda L."/>
            <person name="Shimizu-Inatsugi R."/>
            <person name="Baeten J."/>
            <person name="Francoijs K.J."/>
            <person name="Nataraja K.N."/>
            <person name="Reddy Y.A.N."/>
            <person name="Phadnis S."/>
            <person name="Ravikumar R.L."/>
            <person name="Schlapbach R."/>
            <person name="Sreeman S.M."/>
            <person name="Shimizu K.K."/>
        </authorList>
    </citation>
    <scope>NUCLEOTIDE SEQUENCE</scope>
</reference>
<reference evidence="2" key="2">
    <citation type="submission" date="2021-12" db="EMBL/GenBank/DDBJ databases">
        <title>Resequencing data analysis of finger millet.</title>
        <authorList>
            <person name="Hatakeyama M."/>
            <person name="Aluri S."/>
            <person name="Balachadran M.T."/>
            <person name="Sivarajan S.R."/>
            <person name="Poveda L."/>
            <person name="Shimizu-Inatsugi R."/>
            <person name="Schlapbach R."/>
            <person name="Sreeman S.M."/>
            <person name="Shimizu K.K."/>
        </authorList>
    </citation>
    <scope>NUCLEOTIDE SEQUENCE</scope>
</reference>